<organism evidence="8 9">
    <name type="scientific">Solanum commersonii</name>
    <name type="common">Commerson's wild potato</name>
    <name type="synonym">Commerson's nightshade</name>
    <dbReference type="NCBI Taxonomy" id="4109"/>
    <lineage>
        <taxon>Eukaryota</taxon>
        <taxon>Viridiplantae</taxon>
        <taxon>Streptophyta</taxon>
        <taxon>Embryophyta</taxon>
        <taxon>Tracheophyta</taxon>
        <taxon>Spermatophyta</taxon>
        <taxon>Magnoliopsida</taxon>
        <taxon>eudicotyledons</taxon>
        <taxon>Gunneridae</taxon>
        <taxon>Pentapetalae</taxon>
        <taxon>asterids</taxon>
        <taxon>lamiids</taxon>
        <taxon>Solanales</taxon>
        <taxon>Solanaceae</taxon>
        <taxon>Solanoideae</taxon>
        <taxon>Solaneae</taxon>
        <taxon>Solanum</taxon>
    </lineage>
</organism>
<dbReference type="OrthoDB" id="638806at2759"/>
<feature type="domain" description="TF-B3" evidence="7">
    <location>
        <begin position="189"/>
        <end position="287"/>
    </location>
</feature>
<dbReference type="PANTHER" id="PTHR31391">
    <property type="entry name" value="B3 DOMAIN-CONTAINING PROTEIN OS11G0197600-RELATED"/>
    <property type="match status" value="1"/>
</dbReference>
<keyword evidence="6" id="KW-1133">Transmembrane helix</keyword>
<sequence length="374" mass="42298">MMESIGSSEIDNDEYWPLSGKSYVDIILTKSAVKPTYSLYLPNKMNKELPSAGVPVVLTCGRKKWNLFYDGARSTYKFISTGWRKFVDDNNLKEGNGLVFELSQCSTSKIEFRVQILIGDFSAELIPEDVEEQELQSSDQSTMESRSYFERVSNHKHSYSTMKQPEIESSGIPEIDNGEYWPLSGKPYVDLILTKTGVKPIYSMYLPKKMTGELPSAGARAVSAVLTCGQKKWDMFYGGVKSGHKFSIEWRKFVDDNNLKEGDGLVFELLECSASKIHFRVQILRGDFPAELKPEDEEGTRENSSSLMEQHAIANDDLKRKLVTPILVVSFFFLNASYVLYLLIPGSKSHKFRQRRTVSKTFKNAATGNLFQGV</sequence>
<dbReference type="PROSITE" id="PS50863">
    <property type="entry name" value="B3"/>
    <property type="match status" value="2"/>
</dbReference>
<dbReference type="Gene3D" id="2.40.330.10">
    <property type="entry name" value="DNA-binding pseudobarrel domain"/>
    <property type="match status" value="2"/>
</dbReference>
<dbReference type="GO" id="GO:0003677">
    <property type="term" value="F:DNA binding"/>
    <property type="evidence" value="ECO:0007669"/>
    <property type="project" value="UniProtKB-KW"/>
</dbReference>
<dbReference type="CDD" id="cd10017">
    <property type="entry name" value="B3_DNA"/>
    <property type="match status" value="2"/>
</dbReference>
<gene>
    <name evidence="8" type="ORF">H5410_012488</name>
</gene>
<dbReference type="PANTHER" id="PTHR31391:SF64">
    <property type="entry name" value="B3 DOMAIN-CONTAINING PROTEIN OS06G0112300"/>
    <property type="match status" value="1"/>
</dbReference>
<evidence type="ECO:0000256" key="3">
    <source>
        <dbReference type="ARBA" id="ARBA00023125"/>
    </source>
</evidence>
<evidence type="ECO:0000313" key="9">
    <source>
        <dbReference type="Proteomes" id="UP000824120"/>
    </source>
</evidence>
<keyword evidence="3" id="KW-0238">DNA-binding</keyword>
<evidence type="ECO:0000256" key="2">
    <source>
        <dbReference type="ARBA" id="ARBA00023015"/>
    </source>
</evidence>
<dbReference type="SUPFAM" id="SSF101936">
    <property type="entry name" value="DNA-binding pseudobarrel domain"/>
    <property type="match status" value="2"/>
</dbReference>
<evidence type="ECO:0000256" key="5">
    <source>
        <dbReference type="ARBA" id="ARBA00023242"/>
    </source>
</evidence>
<dbReference type="EMBL" id="JACXVP010000002">
    <property type="protein sequence ID" value="KAG5627270.1"/>
    <property type="molecule type" value="Genomic_DNA"/>
</dbReference>
<dbReference type="InterPro" id="IPR044837">
    <property type="entry name" value="REM16-like"/>
</dbReference>
<dbReference type="InterPro" id="IPR003340">
    <property type="entry name" value="B3_DNA-bd"/>
</dbReference>
<evidence type="ECO:0000259" key="7">
    <source>
        <dbReference type="PROSITE" id="PS50863"/>
    </source>
</evidence>
<dbReference type="GO" id="GO:0005634">
    <property type="term" value="C:nucleus"/>
    <property type="evidence" value="ECO:0007669"/>
    <property type="project" value="UniProtKB-SubCell"/>
</dbReference>
<protein>
    <recommendedName>
        <fullName evidence="7">TF-B3 domain-containing protein</fullName>
    </recommendedName>
</protein>
<keyword evidence="6" id="KW-0812">Transmembrane</keyword>
<dbReference type="SMART" id="SM01019">
    <property type="entry name" value="B3"/>
    <property type="match status" value="2"/>
</dbReference>
<keyword evidence="5" id="KW-0539">Nucleus</keyword>
<dbReference type="InterPro" id="IPR015300">
    <property type="entry name" value="DNA-bd_pseudobarrel_sf"/>
</dbReference>
<comment type="caution">
    <text evidence="8">The sequence shown here is derived from an EMBL/GenBank/DDBJ whole genome shotgun (WGS) entry which is preliminary data.</text>
</comment>
<name>A0A9J6ARU0_SOLCO</name>
<evidence type="ECO:0000256" key="1">
    <source>
        <dbReference type="ARBA" id="ARBA00004123"/>
    </source>
</evidence>
<comment type="subcellular location">
    <subcellularLocation>
        <location evidence="1">Nucleus</location>
    </subcellularLocation>
</comment>
<dbReference type="Pfam" id="PF02362">
    <property type="entry name" value="B3"/>
    <property type="match status" value="2"/>
</dbReference>
<proteinExistence type="predicted"/>
<dbReference type="Proteomes" id="UP000824120">
    <property type="component" value="Chromosome 2"/>
</dbReference>
<dbReference type="AlphaFoldDB" id="A0A9J6ARU0"/>
<evidence type="ECO:0000313" key="8">
    <source>
        <dbReference type="EMBL" id="KAG5627270.1"/>
    </source>
</evidence>
<evidence type="ECO:0000256" key="6">
    <source>
        <dbReference type="SAM" id="Phobius"/>
    </source>
</evidence>
<reference evidence="8 9" key="1">
    <citation type="submission" date="2020-09" db="EMBL/GenBank/DDBJ databases">
        <title>De no assembly of potato wild relative species, Solanum commersonii.</title>
        <authorList>
            <person name="Cho K."/>
        </authorList>
    </citation>
    <scope>NUCLEOTIDE SEQUENCE [LARGE SCALE GENOMIC DNA]</scope>
    <source>
        <strain evidence="8">LZ3.2</strain>
        <tissue evidence="8">Leaf</tissue>
    </source>
</reference>
<evidence type="ECO:0000256" key="4">
    <source>
        <dbReference type="ARBA" id="ARBA00023163"/>
    </source>
</evidence>
<keyword evidence="4" id="KW-0804">Transcription</keyword>
<feature type="domain" description="TF-B3" evidence="7">
    <location>
        <begin position="24"/>
        <end position="120"/>
    </location>
</feature>
<accession>A0A9J6ARU0</accession>
<feature type="transmembrane region" description="Helical" evidence="6">
    <location>
        <begin position="322"/>
        <end position="344"/>
    </location>
</feature>
<keyword evidence="6" id="KW-0472">Membrane</keyword>
<keyword evidence="2" id="KW-0805">Transcription regulation</keyword>
<keyword evidence="9" id="KW-1185">Reference proteome</keyword>